<sequence>MSLQDKLLDPSSSVYGFTLLNLSLVDVLIGATTDTVHLTLDRAQEIFTGRKHQFGTMYCTIILADLNLTAGNEASANTQFRDHLKSAWATSAHVVSYCLERLADISRWPIELRQATWPVLYLCHAHMSKEKLAFYKALLFIGDLFIDADETTAESLFIVALEGFTFMDVHRSRAQCMLRLGDLAQKRGEIPKAAELWTSARPLFECSLQAKDVAEIDMRLVAAEHRHKVSLAQFAVLNAPSTAVIRDEETSSSKVVSSKADEIVIIMK</sequence>
<name>A0AAD6WZS2_9AGAR</name>
<dbReference type="Proteomes" id="UP001218188">
    <property type="component" value="Unassembled WGS sequence"/>
</dbReference>
<organism evidence="1 2">
    <name type="scientific">Mycena alexandri</name>
    <dbReference type="NCBI Taxonomy" id="1745969"/>
    <lineage>
        <taxon>Eukaryota</taxon>
        <taxon>Fungi</taxon>
        <taxon>Dikarya</taxon>
        <taxon>Basidiomycota</taxon>
        <taxon>Agaricomycotina</taxon>
        <taxon>Agaricomycetes</taxon>
        <taxon>Agaricomycetidae</taxon>
        <taxon>Agaricales</taxon>
        <taxon>Marasmiineae</taxon>
        <taxon>Mycenaceae</taxon>
        <taxon>Mycena</taxon>
    </lineage>
</organism>
<evidence type="ECO:0000313" key="2">
    <source>
        <dbReference type="Proteomes" id="UP001218188"/>
    </source>
</evidence>
<dbReference type="AlphaFoldDB" id="A0AAD6WZS2"/>
<accession>A0AAD6WZS2</accession>
<gene>
    <name evidence="1" type="ORF">C8F04DRAFT_99716</name>
</gene>
<protein>
    <submittedName>
        <fullName evidence="1">Uncharacterized protein</fullName>
    </submittedName>
</protein>
<reference evidence="1" key="1">
    <citation type="submission" date="2023-03" db="EMBL/GenBank/DDBJ databases">
        <title>Massive genome expansion in bonnet fungi (Mycena s.s.) driven by repeated elements and novel gene families across ecological guilds.</title>
        <authorList>
            <consortium name="Lawrence Berkeley National Laboratory"/>
            <person name="Harder C.B."/>
            <person name="Miyauchi S."/>
            <person name="Viragh M."/>
            <person name="Kuo A."/>
            <person name="Thoen E."/>
            <person name="Andreopoulos B."/>
            <person name="Lu D."/>
            <person name="Skrede I."/>
            <person name="Drula E."/>
            <person name="Henrissat B."/>
            <person name="Morin E."/>
            <person name="Kohler A."/>
            <person name="Barry K."/>
            <person name="LaButti K."/>
            <person name="Morin E."/>
            <person name="Salamov A."/>
            <person name="Lipzen A."/>
            <person name="Mereny Z."/>
            <person name="Hegedus B."/>
            <person name="Baldrian P."/>
            <person name="Stursova M."/>
            <person name="Weitz H."/>
            <person name="Taylor A."/>
            <person name="Grigoriev I.V."/>
            <person name="Nagy L.G."/>
            <person name="Martin F."/>
            <person name="Kauserud H."/>
        </authorList>
    </citation>
    <scope>NUCLEOTIDE SEQUENCE</scope>
    <source>
        <strain evidence="1">CBHHK200</strain>
    </source>
</reference>
<keyword evidence="2" id="KW-1185">Reference proteome</keyword>
<evidence type="ECO:0000313" key="1">
    <source>
        <dbReference type="EMBL" id="KAJ7027009.1"/>
    </source>
</evidence>
<proteinExistence type="predicted"/>
<dbReference type="EMBL" id="JARJCM010000130">
    <property type="protein sequence ID" value="KAJ7027009.1"/>
    <property type="molecule type" value="Genomic_DNA"/>
</dbReference>
<comment type="caution">
    <text evidence="1">The sequence shown here is derived from an EMBL/GenBank/DDBJ whole genome shotgun (WGS) entry which is preliminary data.</text>
</comment>